<keyword evidence="2" id="KW-0472">Membrane</keyword>
<evidence type="ECO:0000256" key="1">
    <source>
        <dbReference type="SAM" id="MobiDB-lite"/>
    </source>
</evidence>
<gene>
    <name evidence="3" type="ORF">ACFY05_16540</name>
</gene>
<dbReference type="Proteomes" id="UP001602119">
    <property type="component" value="Unassembled WGS sequence"/>
</dbReference>
<protein>
    <recommendedName>
        <fullName evidence="5">Polysaccharide chain length determinant N-terminal domain-containing protein</fullName>
    </recommendedName>
</protein>
<feature type="region of interest" description="Disordered" evidence="1">
    <location>
        <begin position="219"/>
        <end position="278"/>
    </location>
</feature>
<dbReference type="EMBL" id="JBIAXI010000009">
    <property type="protein sequence ID" value="MFF4774460.1"/>
    <property type="molecule type" value="Genomic_DNA"/>
</dbReference>
<evidence type="ECO:0000313" key="4">
    <source>
        <dbReference type="Proteomes" id="UP001602119"/>
    </source>
</evidence>
<evidence type="ECO:0008006" key="5">
    <source>
        <dbReference type="Google" id="ProtNLM"/>
    </source>
</evidence>
<sequence length="278" mass="29075">MDFWGTVGVLFRRWYVALPAFLLVLAGAAGVYARFPKTYTSTSAFVLMIPPSGGSLPTDPEFPNPLTNPLVNFDAGLGLSASLLIQALSTAEVAAKVGVPPGGRTTYTISNGTTNQELMISLPYIVVTAEAPTPEEAHRVVVRINELAKEELVRQQRALQAPPATYLTTLQAVPPTAPVEKTGSRLRALVVALAMGCFLSLAATFAVENWAFRRRAYRDEDGESPSRADAPTASAGLEPAAPLRQAPSAPPAHGPVASLGQAPPAPPAHGPVASPGHG</sequence>
<dbReference type="RefSeq" id="WP_387342795.1">
    <property type="nucleotide sequence ID" value="NZ_JBIAXI010000009.1"/>
</dbReference>
<evidence type="ECO:0000256" key="2">
    <source>
        <dbReference type="SAM" id="Phobius"/>
    </source>
</evidence>
<proteinExistence type="predicted"/>
<feature type="transmembrane region" description="Helical" evidence="2">
    <location>
        <begin position="14"/>
        <end position="33"/>
    </location>
</feature>
<accession>A0ABW6V5E4</accession>
<feature type="transmembrane region" description="Helical" evidence="2">
    <location>
        <begin position="188"/>
        <end position="207"/>
    </location>
</feature>
<keyword evidence="2" id="KW-1133">Transmembrane helix</keyword>
<reference evidence="3 4" key="1">
    <citation type="submission" date="2024-10" db="EMBL/GenBank/DDBJ databases">
        <title>The Natural Products Discovery Center: Release of the First 8490 Sequenced Strains for Exploring Actinobacteria Biosynthetic Diversity.</title>
        <authorList>
            <person name="Kalkreuter E."/>
            <person name="Kautsar S.A."/>
            <person name="Yang D."/>
            <person name="Bader C.D."/>
            <person name="Teijaro C.N."/>
            <person name="Fluegel L."/>
            <person name="Davis C.M."/>
            <person name="Simpson J.R."/>
            <person name="Lauterbach L."/>
            <person name="Steele A.D."/>
            <person name="Gui C."/>
            <person name="Meng S."/>
            <person name="Li G."/>
            <person name="Viehrig K."/>
            <person name="Ye F."/>
            <person name="Su P."/>
            <person name="Kiefer A.F."/>
            <person name="Nichols A."/>
            <person name="Cepeda A.J."/>
            <person name="Yan W."/>
            <person name="Fan B."/>
            <person name="Jiang Y."/>
            <person name="Adhikari A."/>
            <person name="Zheng C.-J."/>
            <person name="Schuster L."/>
            <person name="Cowan T.M."/>
            <person name="Smanski M.J."/>
            <person name="Chevrette M.G."/>
            <person name="De Carvalho L.P.S."/>
            <person name="Shen B."/>
        </authorList>
    </citation>
    <scope>NUCLEOTIDE SEQUENCE [LARGE SCALE GENOMIC DNA]</scope>
    <source>
        <strain evidence="3 4">NPDC001281</strain>
    </source>
</reference>
<keyword evidence="4" id="KW-1185">Reference proteome</keyword>
<evidence type="ECO:0000313" key="3">
    <source>
        <dbReference type="EMBL" id="MFF4774460.1"/>
    </source>
</evidence>
<keyword evidence="2" id="KW-0812">Transmembrane</keyword>
<organism evidence="3 4">
    <name type="scientific">Microtetraspora fusca</name>
    <dbReference type="NCBI Taxonomy" id="1997"/>
    <lineage>
        <taxon>Bacteria</taxon>
        <taxon>Bacillati</taxon>
        <taxon>Actinomycetota</taxon>
        <taxon>Actinomycetes</taxon>
        <taxon>Streptosporangiales</taxon>
        <taxon>Streptosporangiaceae</taxon>
        <taxon>Microtetraspora</taxon>
    </lineage>
</organism>
<comment type="caution">
    <text evidence="3">The sequence shown here is derived from an EMBL/GenBank/DDBJ whole genome shotgun (WGS) entry which is preliminary data.</text>
</comment>
<name>A0ABW6V5E4_MICFU</name>